<keyword evidence="3" id="KW-1185">Reference proteome</keyword>
<dbReference type="AlphaFoldDB" id="A0A9P6PZ01"/>
<name>A0A9P6PZ01_9FUNG</name>
<evidence type="ECO:0000313" key="3">
    <source>
        <dbReference type="Proteomes" id="UP000807716"/>
    </source>
</evidence>
<dbReference type="OrthoDB" id="2428374at2759"/>
<dbReference type="EMBL" id="JAAAJB010000427">
    <property type="protein sequence ID" value="KAG0256083.1"/>
    <property type="molecule type" value="Genomic_DNA"/>
</dbReference>
<feature type="region of interest" description="Disordered" evidence="1">
    <location>
        <begin position="80"/>
        <end position="104"/>
    </location>
</feature>
<dbReference type="Proteomes" id="UP000807716">
    <property type="component" value="Unassembled WGS sequence"/>
</dbReference>
<reference evidence="2" key="1">
    <citation type="journal article" date="2020" name="Fungal Divers.">
        <title>Resolving the Mortierellaceae phylogeny through synthesis of multi-gene phylogenetics and phylogenomics.</title>
        <authorList>
            <person name="Vandepol N."/>
            <person name="Liber J."/>
            <person name="Desiro A."/>
            <person name="Na H."/>
            <person name="Kennedy M."/>
            <person name="Barry K."/>
            <person name="Grigoriev I.V."/>
            <person name="Miller A.N."/>
            <person name="O'Donnell K."/>
            <person name="Stajich J.E."/>
            <person name="Bonito G."/>
        </authorList>
    </citation>
    <scope>NUCLEOTIDE SEQUENCE</scope>
    <source>
        <strain evidence="2">BC1065</strain>
    </source>
</reference>
<accession>A0A9P6PZ01</accession>
<protein>
    <submittedName>
        <fullName evidence="2">Uncharacterized protein</fullName>
    </submittedName>
</protein>
<sequence>MVDYRTYGSYNGPAPEDPNAEIRKLFTVPANQQDGLASILQYVQKKVGFTVGSTSTKAFQQVMRDEFSDILLYQPAGYESTETKTPIPADQADQTSGTDGNGSAAEFQNSLVKSIIEFINKMDSRDLTLDIKEEHTIRVNGFETVVKDRNAWEVHRSRMAEKADWLVDHIGLKDSMDEWCKRITGRAP</sequence>
<proteinExistence type="predicted"/>
<evidence type="ECO:0000313" key="2">
    <source>
        <dbReference type="EMBL" id="KAG0256083.1"/>
    </source>
</evidence>
<evidence type="ECO:0000256" key="1">
    <source>
        <dbReference type="SAM" id="MobiDB-lite"/>
    </source>
</evidence>
<gene>
    <name evidence="2" type="ORF">DFQ27_005914</name>
</gene>
<organism evidence="2 3">
    <name type="scientific">Actinomortierella ambigua</name>
    <dbReference type="NCBI Taxonomy" id="1343610"/>
    <lineage>
        <taxon>Eukaryota</taxon>
        <taxon>Fungi</taxon>
        <taxon>Fungi incertae sedis</taxon>
        <taxon>Mucoromycota</taxon>
        <taxon>Mortierellomycotina</taxon>
        <taxon>Mortierellomycetes</taxon>
        <taxon>Mortierellales</taxon>
        <taxon>Mortierellaceae</taxon>
        <taxon>Actinomortierella</taxon>
    </lineage>
</organism>
<comment type="caution">
    <text evidence="2">The sequence shown here is derived from an EMBL/GenBank/DDBJ whole genome shotgun (WGS) entry which is preliminary data.</text>
</comment>